<protein>
    <submittedName>
        <fullName evidence="9">NADH-quinone oxidoreductase subunit M</fullName>
        <ecNumber evidence="9">1.6.5.11</ecNumber>
    </submittedName>
</protein>
<evidence type="ECO:0000313" key="9">
    <source>
        <dbReference type="EMBL" id="AXE38084.1"/>
    </source>
</evidence>
<keyword evidence="5 7" id="KW-0472">Membrane</keyword>
<feature type="transmembrane region" description="Helical" evidence="7">
    <location>
        <begin position="6"/>
        <end position="23"/>
    </location>
</feature>
<dbReference type="GO" id="GO:0012505">
    <property type="term" value="C:endomembrane system"/>
    <property type="evidence" value="ECO:0007669"/>
    <property type="project" value="UniProtKB-SubCell"/>
</dbReference>
<dbReference type="KEGG" id="acij:JS278_00897"/>
<feature type="transmembrane region" description="Helical" evidence="7">
    <location>
        <begin position="277"/>
        <end position="299"/>
    </location>
</feature>
<dbReference type="PRINTS" id="PR01437">
    <property type="entry name" value="NUOXDRDTASE4"/>
</dbReference>
<dbReference type="OrthoDB" id="9768329at2"/>
<feature type="transmembrane region" description="Helical" evidence="7">
    <location>
        <begin position="458"/>
        <end position="478"/>
    </location>
</feature>
<dbReference type="PANTHER" id="PTHR43507">
    <property type="entry name" value="NADH-UBIQUINONE OXIDOREDUCTASE CHAIN 4"/>
    <property type="match status" value="1"/>
</dbReference>
<feature type="transmembrane region" description="Helical" evidence="7">
    <location>
        <begin position="211"/>
        <end position="229"/>
    </location>
</feature>
<feature type="transmembrane region" description="Helical" evidence="7">
    <location>
        <begin position="410"/>
        <end position="429"/>
    </location>
</feature>
<feature type="transmembrane region" description="Helical" evidence="7">
    <location>
        <begin position="250"/>
        <end position="271"/>
    </location>
</feature>
<comment type="subcellular location">
    <subcellularLocation>
        <location evidence="1">Endomembrane system</location>
        <topology evidence="1">Multi-pass membrane protein</topology>
    </subcellularLocation>
    <subcellularLocation>
        <location evidence="6">Membrane</location>
        <topology evidence="6">Multi-pass membrane protein</topology>
    </subcellularLocation>
</comment>
<dbReference type="GO" id="GO:0015990">
    <property type="term" value="P:electron transport coupled proton transport"/>
    <property type="evidence" value="ECO:0007669"/>
    <property type="project" value="TreeGrafter"/>
</dbReference>
<dbReference type="GO" id="GO:0016020">
    <property type="term" value="C:membrane"/>
    <property type="evidence" value="ECO:0007669"/>
    <property type="project" value="UniProtKB-SubCell"/>
</dbReference>
<dbReference type="InterPro" id="IPR001750">
    <property type="entry name" value="ND/Mrp_TM"/>
</dbReference>
<evidence type="ECO:0000256" key="6">
    <source>
        <dbReference type="RuleBase" id="RU000320"/>
    </source>
</evidence>
<dbReference type="RefSeq" id="WP_114044155.1">
    <property type="nucleotide sequence ID" value="NZ_CP025198.1"/>
</dbReference>
<feature type="transmembrane region" description="Helical" evidence="7">
    <location>
        <begin position="77"/>
        <end position="95"/>
    </location>
</feature>
<evidence type="ECO:0000256" key="2">
    <source>
        <dbReference type="ARBA" id="ARBA00009025"/>
    </source>
</evidence>
<accession>A0A344US36</accession>
<name>A0A344US36_9ACTN</name>
<keyword evidence="3 6" id="KW-0812">Transmembrane</keyword>
<keyword evidence="9" id="KW-0560">Oxidoreductase</keyword>
<keyword evidence="10" id="KW-1185">Reference proteome</keyword>
<dbReference type="EMBL" id="CP025198">
    <property type="protein sequence ID" value="AXE38084.1"/>
    <property type="molecule type" value="Genomic_DNA"/>
</dbReference>
<feature type="transmembrane region" description="Helical" evidence="7">
    <location>
        <begin position="107"/>
        <end position="129"/>
    </location>
</feature>
<dbReference type="GO" id="GO:0008137">
    <property type="term" value="F:NADH dehydrogenase (ubiquinone) activity"/>
    <property type="evidence" value="ECO:0007669"/>
    <property type="project" value="InterPro"/>
</dbReference>
<feature type="transmembrane region" description="Helical" evidence="7">
    <location>
        <begin position="167"/>
        <end position="191"/>
    </location>
</feature>
<evidence type="ECO:0000256" key="5">
    <source>
        <dbReference type="ARBA" id="ARBA00023136"/>
    </source>
</evidence>
<evidence type="ECO:0000256" key="3">
    <source>
        <dbReference type="ARBA" id="ARBA00022692"/>
    </source>
</evidence>
<evidence type="ECO:0000313" key="10">
    <source>
        <dbReference type="Proteomes" id="UP000251995"/>
    </source>
</evidence>
<evidence type="ECO:0000256" key="4">
    <source>
        <dbReference type="ARBA" id="ARBA00022989"/>
    </source>
</evidence>
<organism evidence="9 10">
    <name type="scientific">Acidipropionibacterium virtanenii</name>
    <dbReference type="NCBI Taxonomy" id="2057246"/>
    <lineage>
        <taxon>Bacteria</taxon>
        <taxon>Bacillati</taxon>
        <taxon>Actinomycetota</taxon>
        <taxon>Actinomycetes</taxon>
        <taxon>Propionibacteriales</taxon>
        <taxon>Propionibacteriaceae</taxon>
        <taxon>Acidipropionibacterium</taxon>
    </lineage>
</organism>
<keyword evidence="4 7" id="KW-1133">Transmembrane helix</keyword>
<dbReference type="GO" id="GO:0003954">
    <property type="term" value="F:NADH dehydrogenase activity"/>
    <property type="evidence" value="ECO:0007669"/>
    <property type="project" value="TreeGrafter"/>
</dbReference>
<dbReference type="NCBIfam" id="TIGR01972">
    <property type="entry name" value="NDH_I_M"/>
    <property type="match status" value="1"/>
</dbReference>
<feature type="transmembrane region" description="Helical" evidence="7">
    <location>
        <begin position="135"/>
        <end position="155"/>
    </location>
</feature>
<feature type="transmembrane region" description="Helical" evidence="7">
    <location>
        <begin position="306"/>
        <end position="328"/>
    </location>
</feature>
<sequence>MSFPILTVLALLPVLAGVVVLLMKGRAARLTGMVVSLAILVLGVVAFVAAARGTDLAETHSWIPAVGAWYALGSDPLSMTMVLLTVALVPVVLGAEWHVGERTAATGGLPTSAFFGLALILEGLALYCFVSVDVLLFYLFFEATLIPMYFLISGWGGPRRRQAAVKFLIYSLAGGLVMLFAVIGVGVHSGSSGKTSFLLSDLAKVSFDGSIGRYLFIGFFVAFAIKAPMVPVHTWLPDTAEQATPGASTLLVGILDKIGTFGMLRLCLGLFPQASAWATPVVLVLAVVSILWGAAMAATSKDLMRLVSYTSVSHFGFMVLGIFAVTTSSITGSIFYMFNHGFSTAALFLVLGFLVHRRGSADVNAFGGAQKTAPVLAGLFLVAGLATLGLPGMSSFVSEFLSLAGAWGRHPVYVAVATIGMVLAAVYVLRAYKRTMTGPVTDDVAAHVDKDASGREKLVLAPLVIVLLVLGFFPKPILSVIEPAARATMSQVGATDPAPVAKEGVK</sequence>
<gene>
    <name evidence="9" type="primary">nuoM</name>
    <name evidence="9" type="ORF">JS278_00897</name>
</gene>
<dbReference type="Proteomes" id="UP000251995">
    <property type="component" value="Chromosome"/>
</dbReference>
<dbReference type="NCBIfam" id="NF004500">
    <property type="entry name" value="PRK05846.1-4"/>
    <property type="match status" value="1"/>
</dbReference>
<dbReference type="Pfam" id="PF00361">
    <property type="entry name" value="Proton_antipo_M"/>
    <property type="match status" value="1"/>
</dbReference>
<evidence type="ECO:0000256" key="7">
    <source>
        <dbReference type="SAM" id="Phobius"/>
    </source>
</evidence>
<proteinExistence type="inferred from homology"/>
<dbReference type="EC" id="1.6.5.11" evidence="9"/>
<dbReference type="InterPro" id="IPR010227">
    <property type="entry name" value="NADH_Q_OxRdtase_chainM/4"/>
</dbReference>
<dbReference type="PANTHER" id="PTHR43507:SF1">
    <property type="entry name" value="NADH-UBIQUINONE OXIDOREDUCTASE CHAIN 4"/>
    <property type="match status" value="1"/>
</dbReference>
<dbReference type="InterPro" id="IPR003918">
    <property type="entry name" value="NADH_UbQ_OxRdtase"/>
</dbReference>
<reference evidence="9 10" key="1">
    <citation type="submission" date="2017-12" db="EMBL/GenBank/DDBJ databases">
        <title>The whole genome sequence of the Acidipropionibacterium virtanenii sp. nov. type strain JS278.</title>
        <authorList>
            <person name="Laine P."/>
            <person name="Deptula P."/>
            <person name="Varmanen P."/>
            <person name="Auvinen P."/>
        </authorList>
    </citation>
    <scope>NUCLEOTIDE SEQUENCE [LARGE SCALE GENOMIC DNA]</scope>
    <source>
        <strain evidence="9 10">JS278</strain>
    </source>
</reference>
<evidence type="ECO:0000259" key="8">
    <source>
        <dbReference type="Pfam" id="PF00361"/>
    </source>
</evidence>
<evidence type="ECO:0000256" key="1">
    <source>
        <dbReference type="ARBA" id="ARBA00004127"/>
    </source>
</evidence>
<dbReference type="AlphaFoldDB" id="A0A344US36"/>
<feature type="domain" description="NADH:quinone oxidoreductase/Mrp antiporter transmembrane" evidence="8">
    <location>
        <begin position="131"/>
        <end position="423"/>
    </location>
</feature>
<dbReference type="GO" id="GO:0042773">
    <property type="term" value="P:ATP synthesis coupled electron transport"/>
    <property type="evidence" value="ECO:0007669"/>
    <property type="project" value="InterPro"/>
</dbReference>
<feature type="transmembrane region" description="Helical" evidence="7">
    <location>
        <begin position="30"/>
        <end position="51"/>
    </location>
</feature>
<feature type="transmembrane region" description="Helical" evidence="7">
    <location>
        <begin position="375"/>
        <end position="398"/>
    </location>
</feature>
<feature type="transmembrane region" description="Helical" evidence="7">
    <location>
        <begin position="334"/>
        <end position="355"/>
    </location>
</feature>
<comment type="similarity">
    <text evidence="2">Belongs to the complex I subunit 4 family.</text>
</comment>
<dbReference type="GO" id="GO:0048039">
    <property type="term" value="F:ubiquinone binding"/>
    <property type="evidence" value="ECO:0007669"/>
    <property type="project" value="TreeGrafter"/>
</dbReference>